<dbReference type="PRINTS" id="PR00389">
    <property type="entry name" value="PHPHLIPASEA2"/>
</dbReference>
<dbReference type="GO" id="GO:0005543">
    <property type="term" value="F:phospholipid binding"/>
    <property type="evidence" value="ECO:0007669"/>
    <property type="project" value="TreeGrafter"/>
</dbReference>
<evidence type="ECO:0000256" key="18">
    <source>
        <dbReference type="PIRSR" id="PIRSR601211-3"/>
    </source>
</evidence>
<evidence type="ECO:0000256" key="2">
    <source>
        <dbReference type="ARBA" id="ARBA00013278"/>
    </source>
</evidence>
<dbReference type="Pfam" id="PF00068">
    <property type="entry name" value="Phospholip_A2_1"/>
    <property type="match status" value="2"/>
</dbReference>
<comment type="catalytic activity">
    <reaction evidence="20">
        <text>a 1,2-diacyl-sn-glycero-3-phosphocholine + H2O = a 1-acyl-sn-glycero-3-phosphocholine + a fatty acid + H(+)</text>
        <dbReference type="Rhea" id="RHEA:15801"/>
        <dbReference type="ChEBI" id="CHEBI:15377"/>
        <dbReference type="ChEBI" id="CHEBI:15378"/>
        <dbReference type="ChEBI" id="CHEBI:28868"/>
        <dbReference type="ChEBI" id="CHEBI:57643"/>
        <dbReference type="ChEBI" id="CHEBI:58168"/>
        <dbReference type="EC" id="3.1.1.4"/>
    </reaction>
</comment>
<feature type="binding site" evidence="17">
    <location>
        <position position="131"/>
    </location>
    <ligand>
        <name>Ca(2+)</name>
        <dbReference type="ChEBI" id="CHEBI:29108"/>
    </ligand>
</feature>
<evidence type="ECO:0000256" key="13">
    <source>
        <dbReference type="ARBA" id="ARBA00048373"/>
    </source>
</evidence>
<keyword evidence="7 20" id="KW-0443">Lipid metabolism</keyword>
<evidence type="ECO:0000256" key="3">
    <source>
        <dbReference type="ARBA" id="ARBA00022525"/>
    </source>
</evidence>
<comment type="catalytic activity">
    <reaction evidence="9">
        <text>N,1-dihexadecanoyl-2-(9Z,12Z-octadecadienoyl)-sn-glycero-3-phosphoethanolamine + H2O = N,1-dihexadecanoyl-sn-glycero-3-phosphoethanolamine + (9Z,12Z)-octadecadienoate + H(+)</text>
        <dbReference type="Rhea" id="RHEA:56424"/>
        <dbReference type="ChEBI" id="CHEBI:15377"/>
        <dbReference type="ChEBI" id="CHEBI:15378"/>
        <dbReference type="ChEBI" id="CHEBI:30245"/>
        <dbReference type="ChEBI" id="CHEBI:85334"/>
        <dbReference type="ChEBI" id="CHEBI:85335"/>
    </reaction>
    <physiologicalReaction direction="left-to-right" evidence="9">
        <dbReference type="Rhea" id="RHEA:56425"/>
    </physiologicalReaction>
</comment>
<dbReference type="GeneTree" id="ENSGT00940000154885"/>
<evidence type="ECO:0000313" key="24">
    <source>
        <dbReference type="Proteomes" id="UP001108240"/>
    </source>
</evidence>
<evidence type="ECO:0000256" key="9">
    <source>
        <dbReference type="ARBA" id="ARBA00047535"/>
    </source>
</evidence>
<evidence type="ECO:0000256" key="16">
    <source>
        <dbReference type="PIRSR" id="PIRSR601211-1"/>
    </source>
</evidence>
<dbReference type="Proteomes" id="UP001108240">
    <property type="component" value="Unplaced"/>
</dbReference>
<dbReference type="GO" id="GO:0005509">
    <property type="term" value="F:calcium ion binding"/>
    <property type="evidence" value="ECO:0007669"/>
    <property type="project" value="InterPro"/>
</dbReference>
<feature type="disulfide bond" evidence="18">
    <location>
        <begin position="152"/>
        <end position="202"/>
    </location>
</feature>
<feature type="active site" evidence="16">
    <location>
        <position position="203"/>
    </location>
</feature>
<keyword evidence="5 20" id="KW-0378">Hydrolase</keyword>
<dbReference type="AlphaFoldDB" id="A0A8C0YIE5"/>
<feature type="binding site" evidence="17">
    <location>
        <position position="129"/>
    </location>
    <ligand>
        <name>Ca(2+)</name>
        <dbReference type="ChEBI" id="CHEBI:29108"/>
    </ligand>
</feature>
<dbReference type="GO" id="GO:0050482">
    <property type="term" value="P:arachidonate secretion"/>
    <property type="evidence" value="ECO:0007669"/>
    <property type="project" value="InterPro"/>
</dbReference>
<dbReference type="InterPro" id="IPR016090">
    <property type="entry name" value="PLA2-like_dom"/>
</dbReference>
<evidence type="ECO:0000256" key="20">
    <source>
        <dbReference type="RuleBase" id="RU361236"/>
    </source>
</evidence>
<feature type="binding site" evidence="17">
    <location>
        <position position="150"/>
    </location>
    <ligand>
        <name>Ca(2+)</name>
        <dbReference type="ChEBI" id="CHEBI:29108"/>
    </ligand>
</feature>
<reference evidence="23" key="2">
    <citation type="submission" date="2025-09" db="UniProtKB">
        <authorList>
            <consortium name="Ensembl"/>
        </authorList>
    </citation>
    <scope>IDENTIFICATION</scope>
</reference>
<protein>
    <recommendedName>
        <fullName evidence="2 20">Phospholipase A2</fullName>
        <ecNumber evidence="2 20">3.1.1.4</ecNumber>
    </recommendedName>
</protein>
<comment type="catalytic activity">
    <reaction evidence="14">
        <text>1-hexadecanoyl-2-(9Z-octadecenoyl)-sn-glycero-3-phosphocholine + H2O = 1-hexadecanoyl-sn-glycero-3-phosphocholine + (9Z)-octadecenoate + H(+)</text>
        <dbReference type="Rhea" id="RHEA:38779"/>
        <dbReference type="ChEBI" id="CHEBI:15377"/>
        <dbReference type="ChEBI" id="CHEBI:15378"/>
        <dbReference type="ChEBI" id="CHEBI:30823"/>
        <dbReference type="ChEBI" id="CHEBI:72998"/>
        <dbReference type="ChEBI" id="CHEBI:73001"/>
    </reaction>
    <physiologicalReaction direction="left-to-right" evidence="14">
        <dbReference type="Rhea" id="RHEA:38780"/>
    </physiologicalReaction>
</comment>
<dbReference type="PROSITE" id="PS00119">
    <property type="entry name" value="PA2_ASP"/>
    <property type="match status" value="1"/>
</dbReference>
<dbReference type="CDD" id="cd00125">
    <property type="entry name" value="PLA2c"/>
    <property type="match status" value="1"/>
</dbReference>
<evidence type="ECO:0000256" key="17">
    <source>
        <dbReference type="PIRSR" id="PIRSR601211-2"/>
    </source>
</evidence>
<evidence type="ECO:0000256" key="11">
    <source>
        <dbReference type="ARBA" id="ARBA00048221"/>
    </source>
</evidence>
<sequence length="228" mass="25755">MNTFLSLVILSVSLPTMLATLDYRALWQFRAMILCTIPDSWPALDYADYGCYCGKGGSGTPVDELDRCCEVHDGFFIMNTVLSLVILSVSLPTMLATLDYRALWQFRAMILCTIPDSWPALDYADYGCYCGKGGSGTPVDELDRCCEVHDGCYSDSWQHEDCWGILDNPYTEVYSFSCDKNEMKITCNADKNRPCEMFICECDRKAAECFAQAGYNPEYEHYPSKNCK</sequence>
<comment type="similarity">
    <text evidence="19">Belongs to the phospholipase A2 family.</text>
</comment>
<dbReference type="InterPro" id="IPR036444">
    <property type="entry name" value="PLipase_A2_dom_sf"/>
</dbReference>
<evidence type="ECO:0000259" key="22">
    <source>
        <dbReference type="SMART" id="SM00085"/>
    </source>
</evidence>
<dbReference type="FunFam" id="1.20.90.10:FF:000011">
    <property type="entry name" value="Phospholipase A(2)"/>
    <property type="match status" value="1"/>
</dbReference>
<evidence type="ECO:0000256" key="5">
    <source>
        <dbReference type="ARBA" id="ARBA00022801"/>
    </source>
</evidence>
<dbReference type="GO" id="GO:0047498">
    <property type="term" value="F:calcium-dependent phospholipase A2 activity"/>
    <property type="evidence" value="ECO:0007669"/>
    <property type="project" value="TreeGrafter"/>
</dbReference>
<dbReference type="InterPro" id="IPR033112">
    <property type="entry name" value="PLA2_Asp_AS"/>
</dbReference>
<dbReference type="PANTHER" id="PTHR11716:SF94">
    <property type="entry name" value="PHOSPHOLIPASE A2"/>
    <property type="match status" value="1"/>
</dbReference>
<keyword evidence="24" id="KW-1185">Reference proteome</keyword>
<evidence type="ECO:0000256" key="1">
    <source>
        <dbReference type="ARBA" id="ARBA00004613"/>
    </source>
</evidence>
<feature type="disulfide bond" evidence="18">
    <location>
        <begin position="162"/>
        <end position="195"/>
    </location>
</feature>
<accession>A0A8C0YIE5</accession>
<evidence type="ECO:0000256" key="21">
    <source>
        <dbReference type="SAM" id="Phobius"/>
    </source>
</evidence>
<keyword evidence="20" id="KW-0732">Signal</keyword>
<keyword evidence="8 18" id="KW-1015">Disulfide bond</keyword>
<dbReference type="SMART" id="SM00085">
    <property type="entry name" value="PA2c"/>
    <property type="match status" value="2"/>
</dbReference>
<evidence type="ECO:0000313" key="23">
    <source>
        <dbReference type="Ensembl" id="ENSCCRP00000005357.2"/>
    </source>
</evidence>
<comment type="catalytic activity">
    <reaction evidence="13">
        <text>1-hexadecanoyl-2-(5Z,8Z,11Z,14Z-eicosatetraenoyl)-sn-glycero-3-phosphocholine + H2O = 1-hexadecanoyl-sn-glycero-3-phosphocholine + (5Z,8Z,11Z,14Z)-eicosatetraenoate + H(+)</text>
        <dbReference type="Rhea" id="RHEA:40427"/>
        <dbReference type="ChEBI" id="CHEBI:15377"/>
        <dbReference type="ChEBI" id="CHEBI:15378"/>
        <dbReference type="ChEBI" id="CHEBI:32395"/>
        <dbReference type="ChEBI" id="CHEBI:72998"/>
        <dbReference type="ChEBI" id="CHEBI:73003"/>
    </reaction>
    <physiologicalReaction direction="left-to-right" evidence="13">
        <dbReference type="Rhea" id="RHEA:40428"/>
    </physiologicalReaction>
</comment>
<comment type="catalytic activity">
    <reaction evidence="10">
        <text>1-hexadecanoyl-2-(9Z-octadecenoyl)-sn-glycero-3-phospho-(1'-sn-glycerol) + H2O = 1-hexadecanoyl-sn-glycero-3-phospho-(1'-sn-glycerol) + (9Z)-octadecenoate + H(+)</text>
        <dbReference type="Rhea" id="RHEA:40919"/>
        <dbReference type="ChEBI" id="CHEBI:15377"/>
        <dbReference type="ChEBI" id="CHEBI:15378"/>
        <dbReference type="ChEBI" id="CHEBI:30823"/>
        <dbReference type="ChEBI" id="CHEBI:72841"/>
        <dbReference type="ChEBI" id="CHEBI:75158"/>
    </reaction>
    <physiologicalReaction direction="left-to-right" evidence="10">
        <dbReference type="Rhea" id="RHEA:40920"/>
    </physiologicalReaction>
</comment>
<comment type="cofactor">
    <cofactor evidence="17">
        <name>Ca(2+)</name>
        <dbReference type="ChEBI" id="CHEBI:29108"/>
    </cofactor>
    <text evidence="17">Binds 1 Ca(2+) ion per subunit.</text>
</comment>
<dbReference type="EC" id="3.1.1.4" evidence="2 20"/>
<evidence type="ECO:0000256" key="12">
    <source>
        <dbReference type="ARBA" id="ARBA00048227"/>
    </source>
</evidence>
<evidence type="ECO:0000256" key="6">
    <source>
        <dbReference type="ARBA" id="ARBA00022837"/>
    </source>
</evidence>
<dbReference type="GO" id="GO:0005102">
    <property type="term" value="F:signaling receptor binding"/>
    <property type="evidence" value="ECO:0007669"/>
    <property type="project" value="UniProtKB-ARBA"/>
</dbReference>
<feature type="disulfide bond" evidence="18">
    <location>
        <begin position="130"/>
        <end position="146"/>
    </location>
</feature>
<dbReference type="GO" id="GO:0016042">
    <property type="term" value="P:lipid catabolic process"/>
    <property type="evidence" value="ECO:0007669"/>
    <property type="project" value="InterPro"/>
</dbReference>
<comment type="subcellular location">
    <subcellularLocation>
        <location evidence="1 20">Secreted</location>
    </subcellularLocation>
</comment>
<dbReference type="GO" id="GO:0005576">
    <property type="term" value="C:extracellular region"/>
    <property type="evidence" value="ECO:0007669"/>
    <property type="project" value="UniProtKB-SubCell"/>
</dbReference>
<dbReference type="PANTHER" id="PTHR11716">
    <property type="entry name" value="PHOSPHOLIPASE A2 FAMILY MEMBER"/>
    <property type="match status" value="1"/>
</dbReference>
<dbReference type="GO" id="GO:0006644">
    <property type="term" value="P:phospholipid metabolic process"/>
    <property type="evidence" value="ECO:0007669"/>
    <property type="project" value="InterPro"/>
</dbReference>
<feature type="binding site" evidence="17">
    <location>
        <position position="133"/>
    </location>
    <ligand>
        <name>Ca(2+)</name>
        <dbReference type="ChEBI" id="CHEBI:29108"/>
    </ligand>
</feature>
<comment type="catalytic activity">
    <reaction evidence="11">
        <text>N-hexadecanoyl-1,2-di-(9Z-octadecenoyl)-sn-glycero-3-phosphoethanolamine + H2O = N-hexadecanoyl-1-(9Z-octadecenoyl)-sn-glycero-3-phosphoethanolamine + (9Z)-octadecenoate + H(+)</text>
        <dbReference type="Rhea" id="RHEA:45424"/>
        <dbReference type="ChEBI" id="CHEBI:15377"/>
        <dbReference type="ChEBI" id="CHEBI:15378"/>
        <dbReference type="ChEBI" id="CHEBI:30823"/>
        <dbReference type="ChEBI" id="CHEBI:78097"/>
        <dbReference type="ChEBI" id="CHEBI:85217"/>
    </reaction>
    <physiologicalReaction direction="left-to-right" evidence="11">
        <dbReference type="Rhea" id="RHEA:45425"/>
    </physiologicalReaction>
</comment>
<keyword evidence="21" id="KW-0812">Transmembrane</keyword>
<reference evidence="23" key="1">
    <citation type="submission" date="2025-08" db="UniProtKB">
        <authorList>
            <consortium name="Ensembl"/>
        </authorList>
    </citation>
    <scope>IDENTIFICATION</scope>
</reference>
<keyword evidence="3 20" id="KW-0964">Secreted</keyword>
<evidence type="ECO:0000256" key="14">
    <source>
        <dbReference type="ARBA" id="ARBA00048699"/>
    </source>
</evidence>
<organism evidence="23 24">
    <name type="scientific">Cyprinus carpio carpio</name>
    <dbReference type="NCBI Taxonomy" id="630221"/>
    <lineage>
        <taxon>Eukaryota</taxon>
        <taxon>Metazoa</taxon>
        <taxon>Chordata</taxon>
        <taxon>Craniata</taxon>
        <taxon>Vertebrata</taxon>
        <taxon>Euteleostomi</taxon>
        <taxon>Actinopterygii</taxon>
        <taxon>Neopterygii</taxon>
        <taxon>Teleostei</taxon>
        <taxon>Ostariophysi</taxon>
        <taxon>Cypriniformes</taxon>
        <taxon>Cyprinidae</taxon>
        <taxon>Cyprininae</taxon>
        <taxon>Cyprinus</taxon>
    </lineage>
</organism>
<keyword evidence="21" id="KW-1133">Transmembrane helix</keyword>
<keyword evidence="4 17" id="KW-0479">Metal-binding</keyword>
<feature type="domain" description="Phospholipase A2-like central" evidence="22">
    <location>
        <begin position="102"/>
        <end position="228"/>
    </location>
</feature>
<dbReference type="InterPro" id="IPR033113">
    <property type="entry name" value="PLA2_histidine"/>
</dbReference>
<evidence type="ECO:0000256" key="4">
    <source>
        <dbReference type="ARBA" id="ARBA00022723"/>
    </source>
</evidence>
<feature type="chain" id="PRO_5039963600" description="Phospholipase A2" evidence="20">
    <location>
        <begin position="20"/>
        <end position="228"/>
    </location>
</feature>
<dbReference type="PROSITE" id="PS00118">
    <property type="entry name" value="PA2_HIS"/>
    <property type="match status" value="1"/>
</dbReference>
<evidence type="ECO:0000256" key="15">
    <source>
        <dbReference type="ARBA" id="ARBA00049039"/>
    </source>
</evidence>
<dbReference type="Gene3D" id="1.20.90.10">
    <property type="entry name" value="Phospholipase A2 domain"/>
    <property type="match status" value="2"/>
</dbReference>
<keyword evidence="6 17" id="KW-0106">Calcium</keyword>
<dbReference type="SUPFAM" id="SSF48619">
    <property type="entry name" value="Phospholipase A2, PLA2"/>
    <property type="match status" value="2"/>
</dbReference>
<feature type="disulfide bond" evidence="18">
    <location>
        <begin position="145"/>
        <end position="209"/>
    </location>
</feature>
<dbReference type="InterPro" id="IPR001211">
    <property type="entry name" value="PLA2"/>
</dbReference>
<feature type="disulfide bond" evidence="18">
    <location>
        <begin position="187"/>
        <end position="200"/>
    </location>
</feature>
<evidence type="ECO:0000256" key="10">
    <source>
        <dbReference type="ARBA" id="ARBA00048015"/>
    </source>
</evidence>
<keyword evidence="21" id="KW-0472">Membrane</keyword>
<proteinExistence type="inferred from homology"/>
<feature type="active site" evidence="16">
    <location>
        <position position="149"/>
    </location>
</feature>
<evidence type="ECO:0000256" key="7">
    <source>
        <dbReference type="ARBA" id="ARBA00023098"/>
    </source>
</evidence>
<feature type="transmembrane region" description="Helical" evidence="21">
    <location>
        <begin position="75"/>
        <end position="98"/>
    </location>
</feature>
<evidence type="ECO:0000256" key="8">
    <source>
        <dbReference type="ARBA" id="ARBA00023157"/>
    </source>
</evidence>
<feature type="signal peptide" evidence="20">
    <location>
        <begin position="1"/>
        <end position="19"/>
    </location>
</feature>
<evidence type="ECO:0000256" key="19">
    <source>
        <dbReference type="RuleBase" id="RU003654"/>
    </source>
</evidence>
<comment type="catalytic activity">
    <reaction evidence="15">
        <text>1-hexadecanoyl-2-(9Z,12Z-octadecadienoyl)-sn-glycero-3-phosphoethanolamine + H2O = 1-hexadecanoyl-sn-glycero-3-phosphoethanolamine + (9Z,12Z)-octadecadienoate + H(+)</text>
        <dbReference type="Rhea" id="RHEA:40815"/>
        <dbReference type="ChEBI" id="CHEBI:15377"/>
        <dbReference type="ChEBI" id="CHEBI:15378"/>
        <dbReference type="ChEBI" id="CHEBI:30245"/>
        <dbReference type="ChEBI" id="CHEBI:73004"/>
        <dbReference type="ChEBI" id="CHEBI:73008"/>
    </reaction>
    <physiologicalReaction direction="left-to-right" evidence="15">
        <dbReference type="Rhea" id="RHEA:40816"/>
    </physiologicalReaction>
</comment>
<dbReference type="Ensembl" id="ENSCCRT00000005912.2">
    <property type="protein sequence ID" value="ENSCCRP00000005357.2"/>
    <property type="gene ID" value="ENSCCRG00000003195.2"/>
</dbReference>
<name>A0A8C0YIE5_CYPCA</name>
<comment type="catalytic activity">
    <reaction evidence="12">
        <text>1,2-dihexadecanoyl-sn-glycero-3-phosphocholine + H2O = 1-hexadecanoyl-sn-glycero-3-phosphocholine + hexadecanoate + H(+)</text>
        <dbReference type="Rhea" id="RHEA:41223"/>
        <dbReference type="ChEBI" id="CHEBI:7896"/>
        <dbReference type="ChEBI" id="CHEBI:15377"/>
        <dbReference type="ChEBI" id="CHEBI:15378"/>
        <dbReference type="ChEBI" id="CHEBI:72998"/>
        <dbReference type="ChEBI" id="CHEBI:72999"/>
    </reaction>
    <physiologicalReaction direction="left-to-right" evidence="12">
        <dbReference type="Rhea" id="RHEA:41224"/>
    </physiologicalReaction>
</comment>
<feature type="domain" description="Phospholipase A2-like central" evidence="22">
    <location>
        <begin position="25"/>
        <end position="96"/>
    </location>
</feature>